<gene>
    <name evidence="2" type="ORF">SS50377_18527</name>
    <name evidence="3" type="ORF">SS50377_22281</name>
</gene>
<keyword evidence="4" id="KW-1185">Reference proteome</keyword>
<evidence type="ECO:0000313" key="4">
    <source>
        <dbReference type="Proteomes" id="UP000018208"/>
    </source>
</evidence>
<sequence length="211" mass="24865">MSSSDLDFLESSKSSLNFLNSVTSQNSLQPIQSMNFLDISSVQEPINKEDSSLVQQIKRQKQLILRQKQEINRLKNINLINDERIQEYQDQTLSQFNENQKIIQLAQQLKQNNDISDSQKRIEQQVIFDLLEFIKVQSQNNQDLIQGIYSTTLNAQSYILAMKKQFDQYEIKYKEMKKRINKLQNDKLDAQKCLLIQSTQFQQKLSQLRLQ</sequence>
<dbReference type="Proteomes" id="UP000018208">
    <property type="component" value="Unassembled WGS sequence"/>
</dbReference>
<reference evidence="3" key="2">
    <citation type="submission" date="2020-12" db="EMBL/GenBank/DDBJ databases">
        <title>New Spironucleus salmonicida genome in near-complete chromosomes.</title>
        <authorList>
            <person name="Xu F."/>
            <person name="Kurt Z."/>
            <person name="Jimenez-Gonzalez A."/>
            <person name="Astvaldsson A."/>
            <person name="Andersson J.O."/>
            <person name="Svard S.G."/>
        </authorList>
    </citation>
    <scope>NUCLEOTIDE SEQUENCE</scope>
    <source>
        <strain evidence="3">ATCC 50377</strain>
    </source>
</reference>
<dbReference type="EMBL" id="AUWU02000003">
    <property type="protein sequence ID" value="KAH0574666.1"/>
    <property type="molecule type" value="Genomic_DNA"/>
</dbReference>
<proteinExistence type="predicted"/>
<keyword evidence="1" id="KW-0175">Coiled coil</keyword>
<organism evidence="2">
    <name type="scientific">Spironucleus salmonicida</name>
    <dbReference type="NCBI Taxonomy" id="348837"/>
    <lineage>
        <taxon>Eukaryota</taxon>
        <taxon>Metamonada</taxon>
        <taxon>Diplomonadida</taxon>
        <taxon>Hexamitidae</taxon>
        <taxon>Hexamitinae</taxon>
        <taxon>Spironucleus</taxon>
    </lineage>
</organism>
<dbReference type="AlphaFoldDB" id="V6LCL9"/>
<name>V6LCL9_9EUKA</name>
<evidence type="ECO:0000256" key="1">
    <source>
        <dbReference type="SAM" id="Coils"/>
    </source>
</evidence>
<evidence type="ECO:0000313" key="2">
    <source>
        <dbReference type="EMBL" id="EST42225.1"/>
    </source>
</evidence>
<dbReference type="EMBL" id="KI546166">
    <property type="protein sequence ID" value="EST42225.1"/>
    <property type="molecule type" value="Genomic_DNA"/>
</dbReference>
<dbReference type="VEuPathDB" id="GiardiaDB:SS50377_22281"/>
<accession>V6LCL9</accession>
<evidence type="ECO:0000313" key="3">
    <source>
        <dbReference type="EMBL" id="KAH0574666.1"/>
    </source>
</evidence>
<reference evidence="2 3" key="1">
    <citation type="journal article" date="2014" name="PLoS Genet.">
        <title>The Genome of Spironucleus salmonicida Highlights a Fish Pathogen Adapted to Fluctuating Environments.</title>
        <authorList>
            <person name="Xu F."/>
            <person name="Jerlstrom-Hultqvist J."/>
            <person name="Einarsson E."/>
            <person name="Astvaldsson A."/>
            <person name="Svard S.G."/>
            <person name="Andersson J.O."/>
        </authorList>
    </citation>
    <scope>NUCLEOTIDE SEQUENCE</scope>
    <source>
        <strain evidence="3">ATCC 50377</strain>
    </source>
</reference>
<protein>
    <submittedName>
        <fullName evidence="2">Uncharacterized protein</fullName>
    </submittedName>
</protein>
<feature type="coiled-coil region" evidence="1">
    <location>
        <begin position="159"/>
        <end position="193"/>
    </location>
</feature>